<dbReference type="Pfam" id="PF23571">
    <property type="entry name" value="GH3_M"/>
    <property type="match status" value="1"/>
</dbReference>
<feature type="domain" description="GH3 C-terminal" evidence="2">
    <location>
        <begin position="375"/>
        <end position="487"/>
    </location>
</feature>
<organism evidence="3 4">
    <name type="scientific">Spirosoma oryzae</name>
    <dbReference type="NCBI Taxonomy" id="1469603"/>
    <lineage>
        <taxon>Bacteria</taxon>
        <taxon>Pseudomonadati</taxon>
        <taxon>Bacteroidota</taxon>
        <taxon>Cytophagia</taxon>
        <taxon>Cytophagales</taxon>
        <taxon>Cytophagaceae</taxon>
        <taxon>Spirosoma</taxon>
    </lineage>
</organism>
<protein>
    <submittedName>
        <fullName evidence="3">GH3 auxin-responsive promoter</fullName>
    </submittedName>
</protein>
<dbReference type="InterPro" id="IPR055377">
    <property type="entry name" value="GH3_M"/>
</dbReference>
<reference evidence="3 4" key="1">
    <citation type="submission" date="2018-03" db="EMBL/GenBank/DDBJ databases">
        <title>Genomic Encyclopedia of Archaeal and Bacterial Type Strains, Phase II (KMG-II): from individual species to whole genera.</title>
        <authorList>
            <person name="Goeker M."/>
        </authorList>
    </citation>
    <scope>NUCLEOTIDE SEQUENCE [LARGE SCALE GENOMIC DNA]</scope>
    <source>
        <strain evidence="3 4">DSM 28354</strain>
    </source>
</reference>
<evidence type="ECO:0000313" key="4">
    <source>
        <dbReference type="Proteomes" id="UP000238375"/>
    </source>
</evidence>
<proteinExistence type="predicted"/>
<dbReference type="AlphaFoldDB" id="A0A2T0TIE1"/>
<dbReference type="GO" id="GO:0005737">
    <property type="term" value="C:cytoplasm"/>
    <property type="evidence" value="ECO:0007669"/>
    <property type="project" value="TreeGrafter"/>
</dbReference>
<feature type="domain" description="GH3 middle" evidence="1">
    <location>
        <begin position="291"/>
        <end position="349"/>
    </location>
</feature>
<comment type="caution">
    <text evidence="3">The sequence shown here is derived from an EMBL/GenBank/DDBJ whole genome shotgun (WGS) entry which is preliminary data.</text>
</comment>
<dbReference type="PANTHER" id="PTHR31901">
    <property type="entry name" value="GH3 DOMAIN-CONTAINING PROTEIN"/>
    <property type="match status" value="1"/>
</dbReference>
<evidence type="ECO:0000259" key="2">
    <source>
        <dbReference type="Pfam" id="PF23572"/>
    </source>
</evidence>
<dbReference type="Pfam" id="PF03321">
    <property type="entry name" value="GH3"/>
    <property type="match status" value="1"/>
</dbReference>
<dbReference type="GO" id="GO:0016881">
    <property type="term" value="F:acid-amino acid ligase activity"/>
    <property type="evidence" value="ECO:0007669"/>
    <property type="project" value="TreeGrafter"/>
</dbReference>
<dbReference type="EMBL" id="PVTE01000002">
    <property type="protein sequence ID" value="PRY45385.1"/>
    <property type="molecule type" value="Genomic_DNA"/>
</dbReference>
<dbReference type="InterPro" id="IPR004993">
    <property type="entry name" value="GH3"/>
</dbReference>
<evidence type="ECO:0000313" key="3">
    <source>
        <dbReference type="EMBL" id="PRY45385.1"/>
    </source>
</evidence>
<accession>A0A2T0TIE1</accession>
<keyword evidence="4" id="KW-1185">Reference proteome</keyword>
<dbReference type="SUPFAM" id="SSF56801">
    <property type="entry name" value="Acetyl-CoA synthetase-like"/>
    <property type="match status" value="1"/>
</dbReference>
<evidence type="ECO:0000259" key="1">
    <source>
        <dbReference type="Pfam" id="PF23571"/>
    </source>
</evidence>
<dbReference type="InterPro" id="IPR055378">
    <property type="entry name" value="GH3_C"/>
</dbReference>
<name>A0A2T0TIE1_9BACT</name>
<dbReference type="OrthoDB" id="5678283at2"/>
<dbReference type="Proteomes" id="UP000238375">
    <property type="component" value="Unassembled WGS sequence"/>
</dbReference>
<sequence length="500" mass="56827">MGIRSIFSKPLARWVVERQQMWMYRPAQTQQHWFEQLVSAGRKTAFGRDHHLHDVRSVADFRQAVPVRDYEGLKPYVERILAGESDVLWPGKPLYLAKTSGTTSGVKYIPITRDSIPNHINSARDALLNYINETGKSDFLDKKLIFLSGSPELTEKNGIHIGRLSGIVNHHVPAYLRSNQLPDYETNTIDDWETKLERIIDQTIDQPMSLISGIPPWVQMYFDRIQERTGKPIKDVFPDFSLFVYGGVNFEPYRAKLFDSIGKRIDSIETYPASEGFIAFQDSQTEPGLLLLLNSGIFYEFIAADEYFSENPRRLTIDEVELNKNYAVIINNNAGLWAYSLGDTVKFISRDPYRLLVTGRIKHFISAFGEHVIGEEVERALQAAMQQHPETEVVEFTVAPMVSPNEGLPYHEWLVEFATPPHDLIAFAHVLNDRLTALNVYYDDLITGAILRPLQLTSLSRGAFQRYMKAQGKLGGQNKVPRLANDRVIADGLLAQNELA</sequence>
<dbReference type="PANTHER" id="PTHR31901:SF9">
    <property type="entry name" value="GH3 DOMAIN-CONTAINING PROTEIN"/>
    <property type="match status" value="1"/>
</dbReference>
<dbReference type="RefSeq" id="WP_106136248.1">
    <property type="nucleotide sequence ID" value="NZ_PVTE01000002.1"/>
</dbReference>
<dbReference type="Pfam" id="PF23572">
    <property type="entry name" value="GH3_C"/>
    <property type="match status" value="1"/>
</dbReference>
<gene>
    <name evidence="3" type="ORF">CLV58_102133</name>
</gene>